<dbReference type="RefSeq" id="WP_394841463.1">
    <property type="nucleotide sequence ID" value="NZ_CP089982.1"/>
</dbReference>
<evidence type="ECO:0000256" key="1">
    <source>
        <dbReference type="ARBA" id="ARBA00022679"/>
    </source>
</evidence>
<name>A0ABZ2JWH9_9BACT</name>
<dbReference type="PANTHER" id="PTHR10584:SF166">
    <property type="entry name" value="RIBOKINASE"/>
    <property type="match status" value="1"/>
</dbReference>
<dbReference type="EMBL" id="CP089982">
    <property type="protein sequence ID" value="WXA90843.1"/>
    <property type="molecule type" value="Genomic_DNA"/>
</dbReference>
<evidence type="ECO:0000256" key="2">
    <source>
        <dbReference type="ARBA" id="ARBA00022777"/>
    </source>
</evidence>
<dbReference type="SUPFAM" id="SSF53613">
    <property type="entry name" value="Ribokinase-like"/>
    <property type="match status" value="1"/>
</dbReference>
<proteinExistence type="predicted"/>
<keyword evidence="5" id="KW-1185">Reference proteome</keyword>
<dbReference type="InterPro" id="IPR011611">
    <property type="entry name" value="PfkB_dom"/>
</dbReference>
<feature type="domain" description="Carbohydrate kinase PfkB" evidence="3">
    <location>
        <begin position="177"/>
        <end position="267"/>
    </location>
</feature>
<sequence>MIDYLVIGHICSDLQPDGSTRLGGTGLFASLTAHRLGLRTAVVTACADDFDLSILPEGLLVLRQTSPVTTIFENRYAPEGRIQTVHARAESIELGPNATALPPEWRNAGVVHLAPIIQEVPKDGCNSFAGALVGATPQGWLRTIQPSKCVTTDPAALLDLPWVGGEVVVLSEEDVQQDESLVRELAKKLPLVVLTRAERGATVFVSGEGTDVAAYHSDVVDPTGAGDVFAAAFFAALRKHDDPIHAARWACAAASCSLEGFGASALPTPEDIHRRMSR</sequence>
<keyword evidence="1" id="KW-0808">Transferase</keyword>
<dbReference type="InterPro" id="IPR029056">
    <property type="entry name" value="Ribokinase-like"/>
</dbReference>
<dbReference type="Gene3D" id="3.40.1190.20">
    <property type="match status" value="1"/>
</dbReference>
<evidence type="ECO:0000313" key="4">
    <source>
        <dbReference type="EMBL" id="WXA90843.1"/>
    </source>
</evidence>
<dbReference type="PANTHER" id="PTHR10584">
    <property type="entry name" value="SUGAR KINASE"/>
    <property type="match status" value="1"/>
</dbReference>
<reference evidence="4 5" key="1">
    <citation type="submission" date="2021-12" db="EMBL/GenBank/DDBJ databases">
        <title>Discovery of the Pendulisporaceae a myxobacterial family with distinct sporulation behavior and unique specialized metabolism.</title>
        <authorList>
            <person name="Garcia R."/>
            <person name="Popoff A."/>
            <person name="Bader C.D."/>
            <person name="Loehr J."/>
            <person name="Walesch S."/>
            <person name="Walt C."/>
            <person name="Boldt J."/>
            <person name="Bunk B."/>
            <person name="Haeckl F.J.F.P.J."/>
            <person name="Gunesch A.P."/>
            <person name="Birkelbach J."/>
            <person name="Nuebel U."/>
            <person name="Pietschmann T."/>
            <person name="Bach T."/>
            <person name="Mueller R."/>
        </authorList>
    </citation>
    <scope>NUCLEOTIDE SEQUENCE [LARGE SCALE GENOMIC DNA]</scope>
    <source>
        <strain evidence="4 5">MSr12523</strain>
    </source>
</reference>
<evidence type="ECO:0000313" key="5">
    <source>
        <dbReference type="Proteomes" id="UP001379533"/>
    </source>
</evidence>
<dbReference type="Proteomes" id="UP001379533">
    <property type="component" value="Chromosome"/>
</dbReference>
<organism evidence="4 5">
    <name type="scientific">Pendulispora brunnea</name>
    <dbReference type="NCBI Taxonomy" id="2905690"/>
    <lineage>
        <taxon>Bacteria</taxon>
        <taxon>Pseudomonadati</taxon>
        <taxon>Myxococcota</taxon>
        <taxon>Myxococcia</taxon>
        <taxon>Myxococcales</taxon>
        <taxon>Sorangiineae</taxon>
        <taxon>Pendulisporaceae</taxon>
        <taxon>Pendulispora</taxon>
    </lineage>
</organism>
<accession>A0ABZ2JWH9</accession>
<evidence type="ECO:0000259" key="3">
    <source>
        <dbReference type="Pfam" id="PF00294"/>
    </source>
</evidence>
<dbReference type="Pfam" id="PF00294">
    <property type="entry name" value="PfkB"/>
    <property type="match status" value="1"/>
</dbReference>
<dbReference type="GO" id="GO:0016301">
    <property type="term" value="F:kinase activity"/>
    <property type="evidence" value="ECO:0007669"/>
    <property type="project" value="UniProtKB-KW"/>
</dbReference>
<keyword evidence="2 4" id="KW-0418">Kinase</keyword>
<gene>
    <name evidence="4" type="ORF">LZC95_30865</name>
</gene>
<protein>
    <submittedName>
        <fullName evidence="4">PfkB family carbohydrate kinase</fullName>
    </submittedName>
</protein>